<dbReference type="AlphaFoldDB" id="A0AAV7RNN7"/>
<name>A0AAV7RNN7_PLEWA</name>
<comment type="caution">
    <text evidence="1">The sequence shown here is derived from an EMBL/GenBank/DDBJ whole genome shotgun (WGS) entry which is preliminary data.</text>
</comment>
<dbReference type="Proteomes" id="UP001066276">
    <property type="component" value="Chromosome 5"/>
</dbReference>
<reference evidence="1" key="1">
    <citation type="journal article" date="2022" name="bioRxiv">
        <title>Sequencing and chromosome-scale assembly of the giantPleurodeles waltlgenome.</title>
        <authorList>
            <person name="Brown T."/>
            <person name="Elewa A."/>
            <person name="Iarovenko S."/>
            <person name="Subramanian E."/>
            <person name="Araus A.J."/>
            <person name="Petzold A."/>
            <person name="Susuki M."/>
            <person name="Suzuki K.-i.T."/>
            <person name="Hayashi T."/>
            <person name="Toyoda A."/>
            <person name="Oliveira C."/>
            <person name="Osipova E."/>
            <person name="Leigh N.D."/>
            <person name="Simon A."/>
            <person name="Yun M.H."/>
        </authorList>
    </citation>
    <scope>NUCLEOTIDE SEQUENCE</scope>
    <source>
        <strain evidence="1">20211129_DDA</strain>
        <tissue evidence="1">Liver</tissue>
    </source>
</reference>
<keyword evidence="2" id="KW-1185">Reference proteome</keyword>
<gene>
    <name evidence="1" type="ORF">NDU88_005383</name>
</gene>
<organism evidence="1 2">
    <name type="scientific">Pleurodeles waltl</name>
    <name type="common">Iberian ribbed newt</name>
    <dbReference type="NCBI Taxonomy" id="8319"/>
    <lineage>
        <taxon>Eukaryota</taxon>
        <taxon>Metazoa</taxon>
        <taxon>Chordata</taxon>
        <taxon>Craniata</taxon>
        <taxon>Vertebrata</taxon>
        <taxon>Euteleostomi</taxon>
        <taxon>Amphibia</taxon>
        <taxon>Batrachia</taxon>
        <taxon>Caudata</taxon>
        <taxon>Salamandroidea</taxon>
        <taxon>Salamandridae</taxon>
        <taxon>Pleurodelinae</taxon>
        <taxon>Pleurodeles</taxon>
    </lineage>
</organism>
<proteinExistence type="predicted"/>
<evidence type="ECO:0000313" key="1">
    <source>
        <dbReference type="EMBL" id="KAJ1152608.1"/>
    </source>
</evidence>
<accession>A0AAV7RNN7</accession>
<protein>
    <submittedName>
        <fullName evidence="1">Uncharacterized protein</fullName>
    </submittedName>
</protein>
<sequence length="146" mass="16200">MATLTTPAACGSRASATDARSDTATDCILWEIAAVGCRLEAMDSKITDLCTASHLFRSDFASFHDKVTNLDHRLTEVEGQLAVLPERDSELQFLCAKLTDLEDRSQRDNVRFFGILERKEGTDVRAYPRDLLPELTGLAFSLALEF</sequence>
<dbReference type="EMBL" id="JANPWB010000009">
    <property type="protein sequence ID" value="KAJ1152608.1"/>
    <property type="molecule type" value="Genomic_DNA"/>
</dbReference>
<evidence type="ECO:0000313" key="2">
    <source>
        <dbReference type="Proteomes" id="UP001066276"/>
    </source>
</evidence>